<reference evidence="2" key="1">
    <citation type="submission" date="2022-12" db="EMBL/GenBank/DDBJ databases">
        <authorList>
            <person name="Petersen C."/>
        </authorList>
    </citation>
    <scope>NUCLEOTIDE SEQUENCE</scope>
    <source>
        <strain evidence="2">IBT 15544</strain>
    </source>
</reference>
<evidence type="ECO:0000313" key="3">
    <source>
        <dbReference type="Proteomes" id="UP001150904"/>
    </source>
</evidence>
<evidence type="ECO:0000256" key="1">
    <source>
        <dbReference type="SAM" id="MobiDB-lite"/>
    </source>
</evidence>
<name>A0A9W9N2P3_9EURO</name>
<keyword evidence="3" id="KW-1185">Reference proteome</keyword>
<evidence type="ECO:0000313" key="2">
    <source>
        <dbReference type="EMBL" id="KAJ5211644.1"/>
    </source>
</evidence>
<accession>A0A9W9N2P3</accession>
<dbReference type="RefSeq" id="XP_058309814.1">
    <property type="nucleotide sequence ID" value="XM_058450352.1"/>
</dbReference>
<dbReference type="GeneID" id="83177653"/>
<proteinExistence type="predicted"/>
<organism evidence="2 3">
    <name type="scientific">Penicillium cinerascens</name>
    <dbReference type="NCBI Taxonomy" id="70096"/>
    <lineage>
        <taxon>Eukaryota</taxon>
        <taxon>Fungi</taxon>
        <taxon>Dikarya</taxon>
        <taxon>Ascomycota</taxon>
        <taxon>Pezizomycotina</taxon>
        <taxon>Eurotiomycetes</taxon>
        <taxon>Eurotiomycetidae</taxon>
        <taxon>Eurotiales</taxon>
        <taxon>Aspergillaceae</taxon>
        <taxon>Penicillium</taxon>
    </lineage>
</organism>
<dbReference type="Proteomes" id="UP001150904">
    <property type="component" value="Unassembled WGS sequence"/>
</dbReference>
<dbReference type="EMBL" id="JAPQKR010000008">
    <property type="protein sequence ID" value="KAJ5211644.1"/>
    <property type="molecule type" value="Genomic_DNA"/>
</dbReference>
<reference evidence="2" key="2">
    <citation type="journal article" date="2023" name="IMA Fungus">
        <title>Comparative genomic study of the Penicillium genus elucidates a diverse pangenome and 15 lateral gene transfer events.</title>
        <authorList>
            <person name="Petersen C."/>
            <person name="Sorensen T."/>
            <person name="Nielsen M.R."/>
            <person name="Sondergaard T.E."/>
            <person name="Sorensen J.L."/>
            <person name="Fitzpatrick D.A."/>
            <person name="Frisvad J.C."/>
            <person name="Nielsen K.L."/>
        </authorList>
    </citation>
    <scope>NUCLEOTIDE SEQUENCE</scope>
    <source>
        <strain evidence="2">IBT 15544</strain>
    </source>
</reference>
<gene>
    <name evidence="2" type="ORF">N7498_003290</name>
</gene>
<sequence>MKGTSIFQFKSWPKIHQPLPRTPRESQQLLNALTSSFRRQLDHAYPASNVSNHNEGDRQPLNTESSAHATDKHLHNILDNPLFRIVPPKPTLVSHDRNALRSVEEQRRLAEEPMLVFDELVASGSATVPAVTECLKSQLVLARSRDGHGVSEAMKASRAASRVVNWFWASDGASRRKLLQSRPWTTALTKFMVAEGLHNNVLDWLRLLINRDLGGDNGLIIEGLARHTFSHLLIDFLDAEIRYGNGFGSALKFYLRACQLHFASPQADASAAKPMLLAAGAQLSRVAMDQKPSIENVSIYLYEEFMDVISTLTSTRSLLFASVAVCHPSQPDPQPFIRIVETLSPSKFQKYNTARRDAFLRVGCDALRILMVDRDNYRGATKLAQQMQHLLPNTTDTTANGKSRNRASSEDYLLNRLDLNMT</sequence>
<protein>
    <submittedName>
        <fullName evidence="2">Uncharacterized protein</fullName>
    </submittedName>
</protein>
<dbReference type="OrthoDB" id="5424391at2759"/>
<dbReference type="AlphaFoldDB" id="A0A9W9N2P3"/>
<comment type="caution">
    <text evidence="2">The sequence shown here is derived from an EMBL/GenBank/DDBJ whole genome shotgun (WGS) entry which is preliminary data.</text>
</comment>
<feature type="region of interest" description="Disordered" evidence="1">
    <location>
        <begin position="45"/>
        <end position="64"/>
    </location>
</feature>